<dbReference type="InterPro" id="IPR047272">
    <property type="entry name" value="S49_SppA_C"/>
</dbReference>
<dbReference type="InterPro" id="IPR029045">
    <property type="entry name" value="ClpP/crotonase-like_dom_sf"/>
</dbReference>
<gene>
    <name evidence="10" type="primary">sppA</name>
    <name evidence="10" type="ORF">AWOD_I_1765</name>
</gene>
<proteinExistence type="inferred from homology"/>
<dbReference type="EMBL" id="LN554846">
    <property type="protein sequence ID" value="CED71831.1"/>
    <property type="molecule type" value="Genomic_DNA"/>
</dbReference>
<keyword evidence="6 8" id="KW-0472">Membrane</keyword>
<dbReference type="Pfam" id="PF01343">
    <property type="entry name" value="Peptidase_S49"/>
    <property type="match status" value="2"/>
</dbReference>
<feature type="domain" description="Peptidase S49" evidence="9">
    <location>
        <begin position="140"/>
        <end position="294"/>
    </location>
</feature>
<evidence type="ECO:0000256" key="5">
    <source>
        <dbReference type="ARBA" id="ARBA00022825"/>
    </source>
</evidence>
<reference evidence="11" key="1">
    <citation type="submission" date="2014-09" db="EMBL/GenBank/DDBJ databases">
        <authorList>
            <person name="Hjerde E."/>
        </authorList>
    </citation>
    <scope>NUCLEOTIDE SEQUENCE [LARGE SCALE GENOMIC DNA]</scope>
    <source>
        <strain evidence="11">06/09/139</strain>
    </source>
</reference>
<dbReference type="AlphaFoldDB" id="A0A090ILX5"/>
<dbReference type="NCBIfam" id="TIGR00705">
    <property type="entry name" value="SppA_67K"/>
    <property type="match status" value="1"/>
</dbReference>
<organism evidence="10 11">
    <name type="scientific">Aliivibrio wodanis</name>
    <dbReference type="NCBI Taxonomy" id="80852"/>
    <lineage>
        <taxon>Bacteria</taxon>
        <taxon>Pseudomonadati</taxon>
        <taxon>Pseudomonadota</taxon>
        <taxon>Gammaproteobacteria</taxon>
        <taxon>Vibrionales</taxon>
        <taxon>Vibrionaceae</taxon>
        <taxon>Aliivibrio</taxon>
    </lineage>
</organism>
<keyword evidence="4 10" id="KW-0378">Hydrolase</keyword>
<evidence type="ECO:0000256" key="8">
    <source>
        <dbReference type="SAM" id="Phobius"/>
    </source>
</evidence>
<dbReference type="InterPro" id="IPR004635">
    <property type="entry name" value="Pept_S49_SppA"/>
</dbReference>
<keyword evidence="8" id="KW-0812">Transmembrane</keyword>
<dbReference type="InterPro" id="IPR002142">
    <property type="entry name" value="Peptidase_S49"/>
</dbReference>
<dbReference type="OrthoDB" id="9764363at2"/>
<dbReference type="CDD" id="cd07023">
    <property type="entry name" value="S49_Sppa_N_C"/>
    <property type="match status" value="1"/>
</dbReference>
<dbReference type="CDD" id="cd07018">
    <property type="entry name" value="S49_SppA_67K_type"/>
    <property type="match status" value="1"/>
</dbReference>
<dbReference type="EC" id="3.4.21.-" evidence="10"/>
<comment type="similarity">
    <text evidence="2">Belongs to the peptidase S49 family.</text>
</comment>
<dbReference type="GO" id="GO:0008236">
    <property type="term" value="F:serine-type peptidase activity"/>
    <property type="evidence" value="ECO:0007669"/>
    <property type="project" value="UniProtKB-KW"/>
</dbReference>
<dbReference type="STRING" id="80852.AWOD_I_1765"/>
<feature type="active site" description="Proton donor/acceptor" evidence="7">
    <location>
        <position position="208"/>
    </location>
</feature>
<sequence length="618" mass="68302">MKGLFHFIGKCFKAIWKLLSFTRQLVLNLFFLAFVGVIAFTFLASDESSIETQQVEKKALILDLAGPIVEESKFREPLERVTSDLLGNQKSQENVLFDIVDTIRFAAHDDNVSGLVLHLKEMNETSLTKLRYIAKAINTFKAAGKPVYAIGDYYNQSQYYLASYADKVFMAPDGTVLLRGYGAYTLYYKDLLEKLNVSTHVFRVGTYKSAVEPYLRNDMSDAAKESTSAWLTQLWDAYLDDVATNRQIDAKTLTMPMEQFIAKLKTVNGDLSQMTVELGLVDKLATRQEVRKDLIEEFGSNGYDSFKQISYYDYLPQVRPTIIPDAQDIAVVVASGPIMDGTQRQGTVGGDSTAALLRQARGDDKVKAVVLRVDSPGGSAFASEVIRNEIDALKEAGKPVVISMSSVAASGGYWISASADKIIAQPTTITGSIGIFGILTTFEKGLEKMGIHSDGISTSPFNGVGLTRPLNDDVAQVMQLGIEHGYHRFIKLVSDHRNLSLEAVDKVAQGRVWTGKDALKHGLVDQLGDFDDAVQAAAQLANMESYNLYWVKEPLSPMEQFLEELSMSFNANIKTELFSLAPEALQPTISKVATDINMLNNFNDPKGQYLFCLNCSNL</sequence>
<comment type="subcellular location">
    <subcellularLocation>
        <location evidence="1">Membrane</location>
    </subcellularLocation>
</comment>
<dbReference type="InterPro" id="IPR004634">
    <property type="entry name" value="Pept_S49_pIV"/>
</dbReference>
<dbReference type="KEGG" id="awd:AWOD_I_1765"/>
<dbReference type="PANTHER" id="PTHR33209">
    <property type="entry name" value="PROTEASE 4"/>
    <property type="match status" value="1"/>
</dbReference>
<evidence type="ECO:0000313" key="11">
    <source>
        <dbReference type="Proteomes" id="UP000032427"/>
    </source>
</evidence>
<dbReference type="Proteomes" id="UP000032427">
    <property type="component" value="Chromosome 1"/>
</dbReference>
<dbReference type="PIRSF" id="PIRSF001217">
    <property type="entry name" value="Protease_4_SppA"/>
    <property type="match status" value="1"/>
</dbReference>
<dbReference type="Gene3D" id="3.90.226.10">
    <property type="entry name" value="2-enoyl-CoA Hydratase, Chain A, domain 1"/>
    <property type="match status" value="3"/>
</dbReference>
<evidence type="ECO:0000256" key="6">
    <source>
        <dbReference type="ARBA" id="ARBA00023136"/>
    </source>
</evidence>
<keyword evidence="5" id="KW-0720">Serine protease</keyword>
<evidence type="ECO:0000256" key="2">
    <source>
        <dbReference type="ARBA" id="ARBA00008683"/>
    </source>
</evidence>
<evidence type="ECO:0000259" key="9">
    <source>
        <dbReference type="Pfam" id="PF01343"/>
    </source>
</evidence>
<protein>
    <submittedName>
        <fullName evidence="10">Protease IV (Endopeptidase IV)</fullName>
        <ecNumber evidence="10">3.4.21.-</ecNumber>
    </submittedName>
</protein>
<keyword evidence="8" id="KW-1133">Transmembrane helix</keyword>
<dbReference type="Gene3D" id="6.20.330.10">
    <property type="match status" value="1"/>
</dbReference>
<accession>A0A090ILX5</accession>
<evidence type="ECO:0000256" key="1">
    <source>
        <dbReference type="ARBA" id="ARBA00004370"/>
    </source>
</evidence>
<dbReference type="InterPro" id="IPR047217">
    <property type="entry name" value="S49_SppA_67K_type_N"/>
</dbReference>
<dbReference type="GO" id="GO:0016020">
    <property type="term" value="C:membrane"/>
    <property type="evidence" value="ECO:0007669"/>
    <property type="project" value="UniProtKB-SubCell"/>
</dbReference>
<evidence type="ECO:0000313" key="10">
    <source>
        <dbReference type="EMBL" id="CED71831.1"/>
    </source>
</evidence>
<evidence type="ECO:0000256" key="7">
    <source>
        <dbReference type="PIRSR" id="PIRSR001217-1"/>
    </source>
</evidence>
<evidence type="ECO:0000256" key="3">
    <source>
        <dbReference type="ARBA" id="ARBA00022670"/>
    </source>
</evidence>
<name>A0A090ILX5_9GAMM</name>
<dbReference type="SUPFAM" id="SSF52096">
    <property type="entry name" value="ClpP/crotonase"/>
    <property type="match status" value="2"/>
</dbReference>
<dbReference type="NCBIfam" id="TIGR00706">
    <property type="entry name" value="SppA_dom"/>
    <property type="match status" value="1"/>
</dbReference>
<feature type="active site" description="Nucleophile" evidence="7">
    <location>
        <position position="410"/>
    </location>
</feature>
<feature type="domain" description="Peptidase S49" evidence="9">
    <location>
        <begin position="393"/>
        <end position="543"/>
    </location>
</feature>
<keyword evidence="11" id="KW-1185">Reference proteome</keyword>
<evidence type="ECO:0000256" key="4">
    <source>
        <dbReference type="ARBA" id="ARBA00022801"/>
    </source>
</evidence>
<dbReference type="HOGENOM" id="CLU_008856_1_1_6"/>
<dbReference type="GO" id="GO:0006465">
    <property type="term" value="P:signal peptide processing"/>
    <property type="evidence" value="ECO:0007669"/>
    <property type="project" value="InterPro"/>
</dbReference>
<keyword evidence="3 10" id="KW-0645">Protease</keyword>
<feature type="transmembrane region" description="Helical" evidence="8">
    <location>
        <begin position="25"/>
        <end position="44"/>
    </location>
</feature>
<dbReference type="PANTHER" id="PTHR33209:SF1">
    <property type="entry name" value="PEPTIDASE S49 DOMAIN-CONTAINING PROTEIN"/>
    <property type="match status" value="1"/>
</dbReference>
<dbReference type="PATRIC" id="fig|80852.17.peg.1821"/>
<dbReference type="GeneID" id="28541334"/>